<name>A0A1B0BU59_9MUSC</name>
<evidence type="ECO:0000313" key="12">
    <source>
        <dbReference type="EnsemblMetazoa" id="GPPI040599-PA"/>
    </source>
</evidence>
<evidence type="ECO:0000256" key="9">
    <source>
        <dbReference type="ARBA" id="ARBA00023277"/>
    </source>
</evidence>
<evidence type="ECO:0000256" key="6">
    <source>
        <dbReference type="ARBA" id="ARBA00022989"/>
    </source>
</evidence>
<protein>
    <submittedName>
        <fullName evidence="12">Uncharacterized protein</fullName>
    </submittedName>
</protein>
<keyword evidence="5" id="KW-0256">Endoplasmic reticulum</keyword>
<dbReference type="Gene3D" id="2.60.120.430">
    <property type="entry name" value="Galactose-binding lectin"/>
    <property type="match status" value="1"/>
</dbReference>
<dbReference type="GO" id="GO:0005789">
    <property type="term" value="C:endoplasmic reticulum membrane"/>
    <property type="evidence" value="ECO:0007669"/>
    <property type="project" value="UniProtKB-SubCell"/>
</dbReference>
<evidence type="ECO:0000259" key="10">
    <source>
        <dbReference type="Pfam" id="PF01301"/>
    </source>
</evidence>
<reference evidence="13" key="1">
    <citation type="submission" date="2015-01" db="EMBL/GenBank/DDBJ databases">
        <authorList>
            <person name="Aksoy S."/>
            <person name="Warren W."/>
            <person name="Wilson R.K."/>
        </authorList>
    </citation>
    <scope>NUCLEOTIDE SEQUENCE [LARGE SCALE GENOMIC DNA]</scope>
    <source>
        <strain evidence="13">IAEA</strain>
    </source>
</reference>
<proteinExistence type="inferred from homology"/>
<dbReference type="STRING" id="67801.A0A1B0BU59"/>
<keyword evidence="3" id="KW-0812">Transmembrane</keyword>
<dbReference type="Gene3D" id="3.20.20.80">
    <property type="entry name" value="Glycosidases"/>
    <property type="match status" value="1"/>
</dbReference>
<dbReference type="SUPFAM" id="SSF51445">
    <property type="entry name" value="(Trans)glycosidases"/>
    <property type="match status" value="1"/>
</dbReference>
<comment type="similarity">
    <text evidence="2">Belongs to the malectin family.</text>
</comment>
<keyword evidence="8" id="KW-0325">Glycoprotein</keyword>
<evidence type="ECO:0000256" key="2">
    <source>
        <dbReference type="ARBA" id="ARBA00009141"/>
    </source>
</evidence>
<sequence length="150" mass="17583">MFATTDFGIDRVKEVEDIWNTLRSVQPNGPLVNSEFYPGWPTHWQEPNQRRDANAVAKVLRPRNHSSEWRVCFGTKICEVYFIQLNKKIFDVALNRRHVIVSQLDIFAEMGHGTAHHAYIFFTVNLGKLKYKEKVSNLRNNLVRFDFMIS</sequence>
<evidence type="ECO:0000256" key="3">
    <source>
        <dbReference type="ARBA" id="ARBA00022692"/>
    </source>
</evidence>
<dbReference type="InterPro" id="IPR031330">
    <property type="entry name" value="Gly_Hdrlase_35_cat"/>
</dbReference>
<dbReference type="PANTHER" id="PTHR13460:SF0">
    <property type="entry name" value="MALECTIN"/>
    <property type="match status" value="1"/>
</dbReference>
<evidence type="ECO:0000256" key="8">
    <source>
        <dbReference type="ARBA" id="ARBA00023180"/>
    </source>
</evidence>
<dbReference type="EnsemblMetazoa" id="GPPI040599-RA">
    <property type="protein sequence ID" value="GPPI040599-PA"/>
    <property type="gene ID" value="GPPI040599"/>
</dbReference>
<keyword evidence="6" id="KW-1133">Transmembrane helix</keyword>
<reference evidence="12" key="2">
    <citation type="submission" date="2020-05" db="UniProtKB">
        <authorList>
            <consortium name="EnsemblMetazoa"/>
        </authorList>
    </citation>
    <scope>IDENTIFICATION</scope>
    <source>
        <strain evidence="12">IAEA</strain>
    </source>
</reference>
<keyword evidence="9" id="KW-0119">Carbohydrate metabolism</keyword>
<evidence type="ECO:0000256" key="7">
    <source>
        <dbReference type="ARBA" id="ARBA00023136"/>
    </source>
</evidence>
<dbReference type="InterPro" id="IPR021720">
    <property type="entry name" value="Malectin_dom"/>
</dbReference>
<dbReference type="PANTHER" id="PTHR13460">
    <property type="match status" value="1"/>
</dbReference>
<dbReference type="VEuPathDB" id="VectorBase:GPPI040599"/>
<dbReference type="AlphaFoldDB" id="A0A1B0BU59"/>
<evidence type="ECO:0000256" key="5">
    <source>
        <dbReference type="ARBA" id="ARBA00022824"/>
    </source>
</evidence>
<evidence type="ECO:0000256" key="4">
    <source>
        <dbReference type="ARBA" id="ARBA00022729"/>
    </source>
</evidence>
<keyword evidence="13" id="KW-1185">Reference proteome</keyword>
<dbReference type="Proteomes" id="UP000092460">
    <property type="component" value="Unassembled WGS sequence"/>
</dbReference>
<keyword evidence="4" id="KW-0732">Signal</keyword>
<feature type="domain" description="Glycoside hydrolase 35 catalytic" evidence="10">
    <location>
        <begin position="2"/>
        <end position="59"/>
    </location>
</feature>
<dbReference type="GO" id="GO:0030246">
    <property type="term" value="F:carbohydrate binding"/>
    <property type="evidence" value="ECO:0007669"/>
    <property type="project" value="InterPro"/>
</dbReference>
<dbReference type="Pfam" id="PF11721">
    <property type="entry name" value="Malectin"/>
    <property type="match status" value="1"/>
</dbReference>
<dbReference type="InterPro" id="IPR017853">
    <property type="entry name" value="GH"/>
</dbReference>
<keyword evidence="7" id="KW-0472">Membrane</keyword>
<evidence type="ECO:0000256" key="1">
    <source>
        <dbReference type="ARBA" id="ARBA00004115"/>
    </source>
</evidence>
<organism evidence="12 13">
    <name type="scientific">Glossina palpalis gambiensis</name>
    <dbReference type="NCBI Taxonomy" id="67801"/>
    <lineage>
        <taxon>Eukaryota</taxon>
        <taxon>Metazoa</taxon>
        <taxon>Ecdysozoa</taxon>
        <taxon>Arthropoda</taxon>
        <taxon>Hexapoda</taxon>
        <taxon>Insecta</taxon>
        <taxon>Pterygota</taxon>
        <taxon>Neoptera</taxon>
        <taxon>Endopterygota</taxon>
        <taxon>Diptera</taxon>
        <taxon>Brachycera</taxon>
        <taxon>Muscomorpha</taxon>
        <taxon>Hippoboscoidea</taxon>
        <taxon>Glossinidae</taxon>
        <taxon>Glossina</taxon>
    </lineage>
</organism>
<accession>A0A1B0BU59</accession>
<feature type="domain" description="Malectin" evidence="11">
    <location>
        <begin position="76"/>
        <end position="141"/>
    </location>
</feature>
<evidence type="ECO:0000259" key="11">
    <source>
        <dbReference type="Pfam" id="PF11721"/>
    </source>
</evidence>
<dbReference type="InterPro" id="IPR039155">
    <property type="entry name" value="MLEC"/>
</dbReference>
<dbReference type="Pfam" id="PF01301">
    <property type="entry name" value="Glyco_hydro_35"/>
    <property type="match status" value="1"/>
</dbReference>
<dbReference type="EMBL" id="JXJN01020483">
    <property type="status" value="NOT_ANNOTATED_CDS"/>
    <property type="molecule type" value="Genomic_DNA"/>
</dbReference>
<evidence type="ECO:0000313" key="13">
    <source>
        <dbReference type="Proteomes" id="UP000092460"/>
    </source>
</evidence>
<comment type="subcellular location">
    <subcellularLocation>
        <location evidence="1">Endoplasmic reticulum membrane</location>
        <topology evidence="1">Single-pass type I membrane protein</topology>
    </subcellularLocation>
</comment>